<sequence>MIVLNGQLDCLILNYHNLLNSNGLEGETHYRKHTGRRLLPQPVMNRYVKATVAES</sequence>
<reference evidence="1 2" key="1">
    <citation type="journal article" date="2013" name="ISME J.">
        <title>Comparative genomics of pathogenic lineages of Vibrio nigripulchritudo identifies virulence-associated traits.</title>
        <authorList>
            <person name="Goudenege D."/>
            <person name="Labreuche Y."/>
            <person name="Krin E."/>
            <person name="Ansquer D."/>
            <person name="Mangenot S."/>
            <person name="Calteau A."/>
            <person name="Medigue C."/>
            <person name="Mazel D."/>
            <person name="Polz M.F."/>
            <person name="Le Roux F."/>
        </authorList>
    </citation>
    <scope>NUCLEOTIDE SEQUENCE [LARGE SCALE GENOMIC DNA]</scope>
    <source>
        <strain evidence="1 2">SOn1</strain>
    </source>
</reference>
<dbReference type="EMBL" id="CAOF01000075">
    <property type="protein sequence ID" value="CCO46064.1"/>
    <property type="molecule type" value="Genomic_DNA"/>
</dbReference>
<evidence type="ECO:0000313" key="2">
    <source>
        <dbReference type="Proteomes" id="UP000018211"/>
    </source>
</evidence>
<dbReference type="AlphaFoldDB" id="A0AAV2VN56"/>
<gene>
    <name evidence="1" type="ORF">VIBNISOn1_1660003</name>
</gene>
<accession>A0AAV2VN56</accession>
<evidence type="ECO:0008006" key="3">
    <source>
        <dbReference type="Google" id="ProtNLM"/>
    </source>
</evidence>
<proteinExistence type="predicted"/>
<evidence type="ECO:0000313" key="1">
    <source>
        <dbReference type="EMBL" id="CCO46064.1"/>
    </source>
</evidence>
<name>A0AAV2VN56_9VIBR</name>
<comment type="caution">
    <text evidence="1">The sequence shown here is derived from an EMBL/GenBank/DDBJ whole genome shotgun (WGS) entry which is preliminary data.</text>
</comment>
<dbReference type="Proteomes" id="UP000018211">
    <property type="component" value="Unassembled WGS sequence"/>
</dbReference>
<protein>
    <recommendedName>
        <fullName evidence="3">Transposase</fullName>
    </recommendedName>
</protein>
<organism evidence="1 2">
    <name type="scientific">Vibrio nigripulchritudo SOn1</name>
    <dbReference type="NCBI Taxonomy" id="1238450"/>
    <lineage>
        <taxon>Bacteria</taxon>
        <taxon>Pseudomonadati</taxon>
        <taxon>Pseudomonadota</taxon>
        <taxon>Gammaproteobacteria</taxon>
        <taxon>Vibrionales</taxon>
        <taxon>Vibrionaceae</taxon>
        <taxon>Vibrio</taxon>
    </lineage>
</organism>